<dbReference type="Pfam" id="PF13517">
    <property type="entry name" value="FG-GAP_3"/>
    <property type="match status" value="3"/>
</dbReference>
<dbReference type="Gene3D" id="2.130.10.130">
    <property type="entry name" value="Integrin alpha, N-terminal"/>
    <property type="match status" value="1"/>
</dbReference>
<dbReference type="SUPFAM" id="SSF69318">
    <property type="entry name" value="Integrin alpha N-terminal domain"/>
    <property type="match status" value="1"/>
</dbReference>
<dbReference type="Gene3D" id="2.30.30.100">
    <property type="match status" value="2"/>
</dbReference>
<name>A0A7L5DMY5_9BACT</name>
<dbReference type="PANTHER" id="PTHR46580">
    <property type="entry name" value="SENSOR KINASE-RELATED"/>
    <property type="match status" value="1"/>
</dbReference>
<reference evidence="2 3" key="1">
    <citation type="submission" date="2020-04" db="EMBL/GenBank/DDBJ databases">
        <title>Genome sequencing of novel species.</title>
        <authorList>
            <person name="Heo J."/>
            <person name="Kim S.-J."/>
            <person name="Kim J.-S."/>
            <person name="Hong S.-B."/>
            <person name="Kwon S.-W."/>
        </authorList>
    </citation>
    <scope>NUCLEOTIDE SEQUENCE [LARGE SCALE GENOMIC DNA]</scope>
    <source>
        <strain evidence="2 3">CJU-R4</strain>
    </source>
</reference>
<protein>
    <submittedName>
        <fullName evidence="2">VCBS repeat-containing protein</fullName>
    </submittedName>
</protein>
<gene>
    <name evidence="2" type="ORF">HH216_04790</name>
</gene>
<dbReference type="KEGG" id="srho:HH216_04790"/>
<organism evidence="2 3">
    <name type="scientific">Spirosoma rhododendri</name>
    <dbReference type="NCBI Taxonomy" id="2728024"/>
    <lineage>
        <taxon>Bacteria</taxon>
        <taxon>Pseudomonadati</taxon>
        <taxon>Bacteroidota</taxon>
        <taxon>Cytophagia</taxon>
        <taxon>Cytophagales</taxon>
        <taxon>Cytophagaceae</taxon>
        <taxon>Spirosoma</taxon>
    </lineage>
</organism>
<dbReference type="InterPro" id="IPR013517">
    <property type="entry name" value="FG-GAP"/>
</dbReference>
<keyword evidence="3" id="KW-1185">Reference proteome</keyword>
<evidence type="ECO:0000313" key="3">
    <source>
        <dbReference type="Proteomes" id="UP000501128"/>
    </source>
</evidence>
<evidence type="ECO:0000313" key="2">
    <source>
        <dbReference type="EMBL" id="QJD77818.1"/>
    </source>
</evidence>
<evidence type="ECO:0000256" key="1">
    <source>
        <dbReference type="ARBA" id="ARBA00022729"/>
    </source>
</evidence>
<keyword evidence="1" id="KW-0732">Signal</keyword>
<proteinExistence type="predicted"/>
<sequence>MADFNGDNKPDIVANGGSFDATKISMLLGDGKGSFAPATLIEVGNTSAFVGTADFNVDGKADLVIGLYTENKVGILLGDGTGQFSAVAKFSTGAYPNAIAIGDYNNDGKVDLVTANFNSSSTSLLLGDGKGGFGLNSDFPVGLNPLSITQGDLNGDGNLDVITANVNGSSSSSGSILLGNGQGGFSPKIDIAIGSGPSTLTLVDLNKDSNLDLAVSNVNQVAVFLGDGKAGFSAKQNIFTGNFPQSIRTSDFNKDGNADLVVVNYNSANLSVLLGDGRGNLGTPVNFVLGPNPVSTYPFFVTIGDFNLDTKPDLATIVVEKQNKITVLLNCTSINTAFSLLAPTYNCQSGAFHFNTSGGDGTPIEYYAVPGITGWTTNPDQFVDRETRTATDAQPILLRARQSGKEVSLLWDIRAQCPLGNTTSLRLVAPSYSCSSGAFTFQTTGGDGSAIEFMAIGITGWTTNPNQFVDRETRTAADAPIITLRARQNGLEVSYEWNIRYVCPIGSFRIGTVAESAAGLQVRVLGNPIKEANAELEIEGAEGQPLLIQAFSESGRLINGYQLERASATQHQRIEVGKSSESVLLLRVTTPTQSKTVKVIKQ</sequence>
<dbReference type="RefSeq" id="WP_169549762.1">
    <property type="nucleotide sequence ID" value="NZ_CP051677.1"/>
</dbReference>
<dbReference type="EMBL" id="CP051677">
    <property type="protein sequence ID" value="QJD77818.1"/>
    <property type="molecule type" value="Genomic_DNA"/>
</dbReference>
<accession>A0A7L5DMY5</accession>
<dbReference type="InterPro" id="IPR028994">
    <property type="entry name" value="Integrin_alpha_N"/>
</dbReference>
<dbReference type="AlphaFoldDB" id="A0A7L5DMY5"/>
<dbReference type="Proteomes" id="UP000501128">
    <property type="component" value="Chromosome"/>
</dbReference>